<dbReference type="EMBL" id="JAMKFB020000018">
    <property type="protein sequence ID" value="KAL0167710.1"/>
    <property type="molecule type" value="Genomic_DNA"/>
</dbReference>
<feature type="non-terminal residue" evidence="2">
    <location>
        <position position="1"/>
    </location>
</feature>
<feature type="region of interest" description="Disordered" evidence="1">
    <location>
        <begin position="64"/>
        <end position="127"/>
    </location>
</feature>
<name>A0ABD0P2C3_CIRMR</name>
<proteinExistence type="predicted"/>
<sequence length="127" mass="14879">KDSGVYYCHAVEHGFIQTLLRLTLNVIPTENLDDLLHRDTSDSNDPANGKMWYRDFLSLINPPSPNSVWKRERKQRRQKANLLHVSQSHASQLIHSSQSHTSKWKLLQENKKGRNRRTHEMQRAPRS</sequence>
<comment type="caution">
    <text evidence="2">The sequence shown here is derived from an EMBL/GenBank/DDBJ whole genome shotgun (WGS) entry which is preliminary data.</text>
</comment>
<evidence type="ECO:0000313" key="2">
    <source>
        <dbReference type="EMBL" id="KAL0167710.1"/>
    </source>
</evidence>
<keyword evidence="3" id="KW-1185">Reference proteome</keyword>
<feature type="compositionally biased region" description="Basic and acidic residues" evidence="1">
    <location>
        <begin position="106"/>
        <end position="127"/>
    </location>
</feature>
<dbReference type="Proteomes" id="UP001529510">
    <property type="component" value="Unassembled WGS sequence"/>
</dbReference>
<organism evidence="2 3">
    <name type="scientific">Cirrhinus mrigala</name>
    <name type="common">Mrigala</name>
    <dbReference type="NCBI Taxonomy" id="683832"/>
    <lineage>
        <taxon>Eukaryota</taxon>
        <taxon>Metazoa</taxon>
        <taxon>Chordata</taxon>
        <taxon>Craniata</taxon>
        <taxon>Vertebrata</taxon>
        <taxon>Euteleostomi</taxon>
        <taxon>Actinopterygii</taxon>
        <taxon>Neopterygii</taxon>
        <taxon>Teleostei</taxon>
        <taxon>Ostariophysi</taxon>
        <taxon>Cypriniformes</taxon>
        <taxon>Cyprinidae</taxon>
        <taxon>Labeoninae</taxon>
        <taxon>Labeonini</taxon>
        <taxon>Cirrhinus</taxon>
    </lineage>
</organism>
<gene>
    <name evidence="2" type="ORF">M9458_035932</name>
</gene>
<protein>
    <submittedName>
        <fullName evidence="2">Uncharacterized protein</fullName>
    </submittedName>
</protein>
<dbReference type="AlphaFoldDB" id="A0ABD0P2C3"/>
<evidence type="ECO:0000313" key="3">
    <source>
        <dbReference type="Proteomes" id="UP001529510"/>
    </source>
</evidence>
<evidence type="ECO:0000256" key="1">
    <source>
        <dbReference type="SAM" id="MobiDB-lite"/>
    </source>
</evidence>
<reference evidence="2 3" key="1">
    <citation type="submission" date="2024-05" db="EMBL/GenBank/DDBJ databases">
        <title>Genome sequencing and assembly of Indian major carp, Cirrhinus mrigala (Hamilton, 1822).</title>
        <authorList>
            <person name="Mohindra V."/>
            <person name="Chowdhury L.M."/>
            <person name="Lal K."/>
            <person name="Jena J.K."/>
        </authorList>
    </citation>
    <scope>NUCLEOTIDE SEQUENCE [LARGE SCALE GENOMIC DNA]</scope>
    <source>
        <strain evidence="2">CM1030</strain>
        <tissue evidence="2">Blood</tissue>
    </source>
</reference>
<feature type="compositionally biased region" description="Polar residues" evidence="1">
    <location>
        <begin position="84"/>
        <end position="101"/>
    </location>
</feature>
<feature type="non-terminal residue" evidence="2">
    <location>
        <position position="127"/>
    </location>
</feature>
<accession>A0ABD0P2C3</accession>